<accession>A0A6M3XFE3</accession>
<reference evidence="1" key="1">
    <citation type="submission" date="2020-03" db="EMBL/GenBank/DDBJ databases">
        <title>The deep terrestrial virosphere.</title>
        <authorList>
            <person name="Holmfeldt K."/>
            <person name="Nilsson E."/>
            <person name="Simone D."/>
            <person name="Lopez-Fernandez M."/>
            <person name="Wu X."/>
            <person name="de Brujin I."/>
            <person name="Lundin D."/>
            <person name="Andersson A."/>
            <person name="Bertilsson S."/>
            <person name="Dopson M."/>
        </authorList>
    </citation>
    <scope>NUCLEOTIDE SEQUENCE</scope>
    <source>
        <strain evidence="1">TM448B00765</strain>
    </source>
</reference>
<proteinExistence type="predicted"/>
<name>A0A6M3XFE3_9ZZZZ</name>
<dbReference type="AlphaFoldDB" id="A0A6M3XFE3"/>
<protein>
    <submittedName>
        <fullName evidence="1">Uncharacterized protein</fullName>
    </submittedName>
</protein>
<sequence length="60" mass="6645">MKAYPEQHAKGTIFIENVPDSSVIKGDIGVQVAIDSRIWVCINGLAFLRFSPHKDGKMSK</sequence>
<evidence type="ECO:0000313" key="1">
    <source>
        <dbReference type="EMBL" id="QJH96574.1"/>
    </source>
</evidence>
<gene>
    <name evidence="1" type="ORF">TM448B00765_0046</name>
</gene>
<dbReference type="EMBL" id="MT144655">
    <property type="protein sequence ID" value="QJH96574.1"/>
    <property type="molecule type" value="Genomic_DNA"/>
</dbReference>
<organism evidence="1">
    <name type="scientific">viral metagenome</name>
    <dbReference type="NCBI Taxonomy" id="1070528"/>
    <lineage>
        <taxon>unclassified sequences</taxon>
        <taxon>metagenomes</taxon>
        <taxon>organismal metagenomes</taxon>
    </lineage>
</organism>